<evidence type="ECO:0000313" key="2">
    <source>
        <dbReference type="Proteomes" id="UP000190890"/>
    </source>
</evidence>
<sequence>MDNIKEINFKVNGFDINASYLQKTIDDILIPLLRKWASMNNGKDEGFIIKKIALDF</sequence>
<accession>A0A1S8TKN6</accession>
<protein>
    <submittedName>
        <fullName evidence="1">Uncharacterized protein</fullName>
    </submittedName>
</protein>
<dbReference type="OrthoDB" id="1550976at2"/>
<dbReference type="AlphaFoldDB" id="A0A1S8TKN6"/>
<comment type="caution">
    <text evidence="1">The sequence shown here is derived from an EMBL/GenBank/DDBJ whole genome shotgun (WGS) entry which is preliminary data.</text>
</comment>
<organism evidence="1 2">
    <name type="scientific">Clostridium puniceum</name>
    <dbReference type="NCBI Taxonomy" id="29367"/>
    <lineage>
        <taxon>Bacteria</taxon>
        <taxon>Bacillati</taxon>
        <taxon>Bacillota</taxon>
        <taxon>Clostridia</taxon>
        <taxon>Eubacteriales</taxon>
        <taxon>Clostridiaceae</taxon>
        <taxon>Clostridium</taxon>
    </lineage>
</organism>
<evidence type="ECO:0000313" key="1">
    <source>
        <dbReference type="EMBL" id="OOM78347.1"/>
    </source>
</evidence>
<dbReference type="Proteomes" id="UP000190890">
    <property type="component" value="Unassembled WGS sequence"/>
</dbReference>
<keyword evidence="2" id="KW-1185">Reference proteome</keyword>
<dbReference type="RefSeq" id="WP_158078742.1">
    <property type="nucleotide sequence ID" value="NZ_LZZM01000127.1"/>
</dbReference>
<proteinExistence type="predicted"/>
<gene>
    <name evidence="1" type="ORF">CLPUN_19560</name>
</gene>
<reference evidence="1 2" key="1">
    <citation type="submission" date="2016-05" db="EMBL/GenBank/DDBJ databases">
        <title>Microbial solvent formation.</title>
        <authorList>
            <person name="Poehlein A."/>
            <person name="Montoya Solano J.D."/>
            <person name="Flitsch S."/>
            <person name="Krabben P."/>
            <person name="Duerre P."/>
            <person name="Daniel R."/>
        </authorList>
    </citation>
    <scope>NUCLEOTIDE SEQUENCE [LARGE SCALE GENOMIC DNA]</scope>
    <source>
        <strain evidence="1 2">DSM 2619</strain>
    </source>
</reference>
<dbReference type="EMBL" id="LZZM01000127">
    <property type="protein sequence ID" value="OOM78347.1"/>
    <property type="molecule type" value="Genomic_DNA"/>
</dbReference>
<name>A0A1S8TKN6_9CLOT</name>